<feature type="compositionally biased region" description="Basic and acidic residues" evidence="1">
    <location>
        <begin position="486"/>
        <end position="496"/>
    </location>
</feature>
<feature type="compositionally biased region" description="Basic and acidic residues" evidence="1">
    <location>
        <begin position="503"/>
        <end position="519"/>
    </location>
</feature>
<dbReference type="InterPro" id="IPR029016">
    <property type="entry name" value="GAF-like_dom_sf"/>
</dbReference>
<accession>A0ABN8NIC6</accession>
<dbReference type="PANTHER" id="PTHR46788:SF1">
    <property type="entry name" value="EF-HAND CALCIUM-BINDING DOMAIN-CONTAINING PROTEIN 5"/>
    <property type="match status" value="1"/>
</dbReference>
<dbReference type="InterPro" id="IPR003018">
    <property type="entry name" value="GAF"/>
</dbReference>
<dbReference type="PANTHER" id="PTHR46788">
    <property type="entry name" value="EF-HAND CALCIUM-BINDING DOMAIN-CONTAINING PROTEIN 5"/>
    <property type="match status" value="1"/>
</dbReference>
<dbReference type="SUPFAM" id="SSF55781">
    <property type="entry name" value="GAF domain-like"/>
    <property type="match status" value="1"/>
</dbReference>
<gene>
    <name evidence="3" type="ORF">PLOB_00019631</name>
</gene>
<name>A0ABN8NIC6_9CNID</name>
<feature type="compositionally biased region" description="Polar residues" evidence="1">
    <location>
        <begin position="1248"/>
        <end position="1259"/>
    </location>
</feature>
<comment type="caution">
    <text evidence="3">The sequence shown here is derived from an EMBL/GenBank/DDBJ whole genome shotgun (WGS) entry which is preliminary data.</text>
</comment>
<organism evidence="3 4">
    <name type="scientific">Porites lobata</name>
    <dbReference type="NCBI Taxonomy" id="104759"/>
    <lineage>
        <taxon>Eukaryota</taxon>
        <taxon>Metazoa</taxon>
        <taxon>Cnidaria</taxon>
        <taxon>Anthozoa</taxon>
        <taxon>Hexacorallia</taxon>
        <taxon>Scleractinia</taxon>
        <taxon>Fungiina</taxon>
        <taxon>Poritidae</taxon>
        <taxon>Porites</taxon>
    </lineage>
</organism>
<dbReference type="PROSITE" id="PS00018">
    <property type="entry name" value="EF_HAND_1"/>
    <property type="match status" value="1"/>
</dbReference>
<reference evidence="3 4" key="1">
    <citation type="submission" date="2022-05" db="EMBL/GenBank/DDBJ databases">
        <authorList>
            <consortium name="Genoscope - CEA"/>
            <person name="William W."/>
        </authorList>
    </citation>
    <scope>NUCLEOTIDE SEQUENCE [LARGE SCALE GENOMIC DNA]</scope>
</reference>
<dbReference type="CDD" id="cd22968">
    <property type="entry name" value="DD_EFCAB5"/>
    <property type="match status" value="1"/>
</dbReference>
<feature type="domain" description="GAF" evidence="2">
    <location>
        <begin position="829"/>
        <end position="913"/>
    </location>
</feature>
<dbReference type="Proteomes" id="UP001159405">
    <property type="component" value="Unassembled WGS sequence"/>
</dbReference>
<dbReference type="InterPro" id="IPR018247">
    <property type="entry name" value="EF_Hand_1_Ca_BS"/>
</dbReference>
<dbReference type="EMBL" id="CALNXK010000023">
    <property type="protein sequence ID" value="CAH3110639.1"/>
    <property type="molecule type" value="Genomic_DNA"/>
</dbReference>
<evidence type="ECO:0000259" key="2">
    <source>
        <dbReference type="Pfam" id="PF01590"/>
    </source>
</evidence>
<feature type="compositionally biased region" description="Basic and acidic residues" evidence="1">
    <location>
        <begin position="461"/>
        <end position="475"/>
    </location>
</feature>
<feature type="region of interest" description="Disordered" evidence="1">
    <location>
        <begin position="407"/>
        <end position="519"/>
    </location>
</feature>
<keyword evidence="4" id="KW-1185">Reference proteome</keyword>
<dbReference type="Gene3D" id="3.30.450.40">
    <property type="match status" value="1"/>
</dbReference>
<feature type="compositionally biased region" description="Acidic residues" evidence="1">
    <location>
        <begin position="410"/>
        <end position="420"/>
    </location>
</feature>
<proteinExistence type="predicted"/>
<sequence length="1259" mass="143289">MAVALTYSKEPLNSTEIELEVDGPDQEVSDAMGLESASPDMDKPRSRSLSISNVAYQLERDGMASPIVRAFARSAMNRWRGNVEKKITKRLMEVKAERKKRDADAKEIAQLVARTIPLDILARDWLNDNDITSEVRVYLLENLMPTLILGVEKLLGEVEKKGLTDSEGFCPTFNPINYLAQFLMRNNPRYSNFAEASPYAKGVRKVVDDLKREVFSLEDNKLAKLKAEAKKRREARDKEEHLRNMENRRRSIAVEEKFPEWTGNWNGALPLSVVQNVLKSFEEEIAVSLPEEVRKGAAFLIPLEPTDSTGKMVNMQQFKDYIRPYAGNLSKEAFNAFVEHLSRCAAHYRTATVKEAMRLTLRNLFLSCDMKNAGMVDRKRILNILSSFYDNAADAVRSSLQNPRKWPVLEIEETSDEDEMMNVKQDAGTGTDDQEKEQTEEEGQKEKPSQDETAGEEESENAEKQTSDEENKQETTGEEVMQDGEAGEKEENKENVEEQAENQEDKPSDEKIDEKDKLKQTEEKDIKKLMIDDEEEDRKLLESIPDEIDDQMSDDEDTETSASTLPRPKSATEGSAFDENSLNQPQFIHLLEKFLGDVPIKSVFDDLVRFVRASYIETDDERIARMNKARMEARSAKRRRQVDLLYELWDVNASGYLELEEIQVVLNKWRSDGIEHFKEALEIFGRVDSTLNKRTFRECLDAIVKSFTDEDVFESLIEFLTKSVERSFEERKRGDARKKWMTMIDAAAQTGGAQLDPVYRAVYHVLNKDAEEHGRGKIISSSVSMLENNDDPYLLHRGETVLRYVSCTMDDIPHVLGKVLYRDMKAISWAVLDSGKPIHVPKVSTHAGVTMWNPYKREEGGDGSFIALPLKDHERRVIGILGIDTLADPHKPVFITHEISFFQGVAKALSQAIQFVDIRRKTLRVAESAVSWILRRSPNVQNVNVYMVEPGLKPTDGLVLRRMMTLAHNGVSQHYTSPPRLDRRDNLFRDYLFKCVESSETITADAYGERHMAFPLRDGEGKAVAVVDISIGELKALPPHENREIQRMLRLLAIAHREVAREITTGAAEKNIVLEVEKEYEDARIDVLFDRLMLLDLRENVGRLDARAFAEIKSYKDPPKVIHDILKAVLGIFYVDPQQQERFNEWRECKQLVNADLVRLITSYDPTARSNARGVDAKSLAGKLQRVPQGQVAKHGSLPAQFLFNWAFVCLSLIEHTEKMSETRPGKVVSPQAKSEVVTDIGKGRPSPQDTTTRSEMTD</sequence>
<feature type="compositionally biased region" description="Acidic residues" evidence="1">
    <location>
        <begin position="432"/>
        <end position="441"/>
    </location>
</feature>
<feature type="compositionally biased region" description="Acidic residues" evidence="1">
    <location>
        <begin position="544"/>
        <end position="559"/>
    </location>
</feature>
<dbReference type="Gene3D" id="1.20.920.20">
    <property type="match status" value="1"/>
</dbReference>
<evidence type="ECO:0000256" key="1">
    <source>
        <dbReference type="SAM" id="MobiDB-lite"/>
    </source>
</evidence>
<evidence type="ECO:0000313" key="4">
    <source>
        <dbReference type="Proteomes" id="UP001159405"/>
    </source>
</evidence>
<feature type="region of interest" description="Disordered" evidence="1">
    <location>
        <begin position="1221"/>
        <end position="1259"/>
    </location>
</feature>
<dbReference type="Pfam" id="PF01590">
    <property type="entry name" value="GAF"/>
    <property type="match status" value="1"/>
</dbReference>
<evidence type="ECO:0000313" key="3">
    <source>
        <dbReference type="EMBL" id="CAH3110639.1"/>
    </source>
</evidence>
<protein>
    <recommendedName>
        <fullName evidence="2">GAF domain-containing protein</fullName>
    </recommendedName>
</protein>
<feature type="region of interest" description="Disordered" evidence="1">
    <location>
        <begin position="22"/>
        <end position="46"/>
    </location>
</feature>
<feature type="region of interest" description="Disordered" evidence="1">
    <location>
        <begin position="543"/>
        <end position="578"/>
    </location>
</feature>